<dbReference type="Proteomes" id="UP000185739">
    <property type="component" value="Chromosome"/>
</dbReference>
<sequence>MQKMLWLELLQSGASGLLRRRRGLFMGFAGGGLIVFALLIWAGIALLGWMWGTVQPLIGSAPELARSVTAQVEQVSPRIGETLREVIPGATVTPALDVSGSDIGPVIRFPGLVRTEWQREGARITVRYEGRAVHASVLDHYRTGFVGQGFTQEVLSASMEAERHVFTKDDEKIEFAIERLEDGRIGVTLTTADLSRPGAQRNTRMS</sequence>
<evidence type="ECO:0000313" key="1">
    <source>
        <dbReference type="EMBL" id="APR03069.1"/>
    </source>
</evidence>
<reference evidence="1 2" key="1">
    <citation type="submission" date="2016-12" db="EMBL/GenBank/DDBJ databases">
        <title>Complete genome sequence of Thauera chlorobenzoica, a Betaproteobacterium degrading haloaromatics anaerobically to CO2 and halides.</title>
        <authorList>
            <person name="Goris T."/>
            <person name="Mergelsberg M."/>
            <person name="Boll M."/>
        </authorList>
    </citation>
    <scope>NUCLEOTIDE SEQUENCE [LARGE SCALE GENOMIC DNA]</scope>
    <source>
        <strain evidence="1 2">3CB1</strain>
    </source>
</reference>
<dbReference type="AlphaFoldDB" id="A0A1H5YLH4"/>
<name>A0A1H5YLH4_9RHOO</name>
<proteinExistence type="predicted"/>
<keyword evidence="2" id="KW-1185">Reference proteome</keyword>
<protein>
    <submittedName>
        <fullName evidence="1">Uncharacterized protein</fullName>
    </submittedName>
</protein>
<organism evidence="1 2">
    <name type="scientific">Thauera chlorobenzoica</name>
    <dbReference type="NCBI Taxonomy" id="96773"/>
    <lineage>
        <taxon>Bacteria</taxon>
        <taxon>Pseudomonadati</taxon>
        <taxon>Pseudomonadota</taxon>
        <taxon>Betaproteobacteria</taxon>
        <taxon>Rhodocyclales</taxon>
        <taxon>Zoogloeaceae</taxon>
        <taxon>Thauera</taxon>
    </lineage>
</organism>
<dbReference type="KEGG" id="tcl:Tchl_0196"/>
<dbReference type="RefSeq" id="WP_002937764.1">
    <property type="nucleotide sequence ID" value="NZ_CP018839.1"/>
</dbReference>
<accession>A0A1H5YLH4</accession>
<gene>
    <name evidence="1" type="ORF">Tchl_0196</name>
</gene>
<evidence type="ECO:0000313" key="2">
    <source>
        <dbReference type="Proteomes" id="UP000185739"/>
    </source>
</evidence>
<dbReference type="STRING" id="96773.Tchl_0196"/>
<dbReference type="EMBL" id="CP018839">
    <property type="protein sequence ID" value="APR03069.1"/>
    <property type="molecule type" value="Genomic_DNA"/>
</dbReference>
<dbReference type="OrthoDB" id="8527806at2"/>